<dbReference type="AlphaFoldDB" id="A0A814F986"/>
<dbReference type="InterPro" id="IPR015943">
    <property type="entry name" value="WD40/YVTN_repeat-like_dom_sf"/>
</dbReference>
<evidence type="ECO:0000313" key="9">
    <source>
        <dbReference type="Proteomes" id="UP000663879"/>
    </source>
</evidence>
<dbReference type="CDD" id="cd00054">
    <property type="entry name" value="EGF_CA"/>
    <property type="match status" value="1"/>
</dbReference>
<keyword evidence="2" id="KW-0677">Repeat</keyword>
<name>A0A814F986_9BILA</name>
<dbReference type="InterPro" id="IPR011047">
    <property type="entry name" value="Quinoprotein_ADH-like_sf"/>
</dbReference>
<feature type="disulfide bond" evidence="4">
    <location>
        <begin position="388"/>
        <end position="405"/>
    </location>
</feature>
<reference evidence="8" key="1">
    <citation type="submission" date="2021-02" db="EMBL/GenBank/DDBJ databases">
        <authorList>
            <person name="Nowell W R."/>
        </authorList>
    </citation>
    <scope>NUCLEOTIDE SEQUENCE</scope>
    <source>
        <strain evidence="8">Ploen Becks lab</strain>
    </source>
</reference>
<proteinExistence type="predicted"/>
<keyword evidence="6" id="KW-0732">Signal</keyword>
<comment type="caution">
    <text evidence="8">The sequence shown here is derived from an EMBL/GenBank/DDBJ whole genome shotgun (WGS) entry which is preliminary data.</text>
</comment>
<feature type="signal peptide" evidence="6">
    <location>
        <begin position="1"/>
        <end position="21"/>
    </location>
</feature>
<dbReference type="EMBL" id="CAJNOC010003341">
    <property type="protein sequence ID" value="CAF0978435.1"/>
    <property type="molecule type" value="Genomic_DNA"/>
</dbReference>
<dbReference type="SUPFAM" id="SSF50998">
    <property type="entry name" value="Quinoprotein alcohol dehydrogenase-like"/>
    <property type="match status" value="1"/>
</dbReference>
<gene>
    <name evidence="8" type="ORF">OXX778_LOCUS15292</name>
</gene>
<accession>A0A814F986</accession>
<feature type="domain" description="EGF-like" evidence="7">
    <location>
        <begin position="341"/>
        <end position="377"/>
    </location>
</feature>
<keyword evidence="9" id="KW-1185">Reference proteome</keyword>
<keyword evidence="5" id="KW-1133">Transmembrane helix</keyword>
<evidence type="ECO:0000256" key="4">
    <source>
        <dbReference type="PROSITE-ProRule" id="PRU00076"/>
    </source>
</evidence>
<keyword evidence="5" id="KW-0472">Membrane</keyword>
<comment type="caution">
    <text evidence="4">Lacks conserved residue(s) required for the propagation of feature annotation.</text>
</comment>
<feature type="transmembrane region" description="Helical" evidence="5">
    <location>
        <begin position="479"/>
        <end position="501"/>
    </location>
</feature>
<protein>
    <recommendedName>
        <fullName evidence="7">EGF-like domain-containing protein</fullName>
    </recommendedName>
</protein>
<keyword evidence="3 4" id="KW-1015">Disulfide bond</keyword>
<feature type="domain" description="EGF-like" evidence="7">
    <location>
        <begin position="379"/>
        <end position="423"/>
    </location>
</feature>
<evidence type="ECO:0000313" key="8">
    <source>
        <dbReference type="EMBL" id="CAF0978435.1"/>
    </source>
</evidence>
<dbReference type="InterPro" id="IPR000742">
    <property type="entry name" value="EGF"/>
</dbReference>
<sequence>MFYLLIFLSLYSNNFILQVNASLYITGSDDNFINIWNDSSIFLSKNISGNVTCLGIDLSRNIIIAGTHNGKIYGWDVQSNLLTFDNGNETKKVNSILIINSTHFLAGYNGFIIYWSLPEISQIKKINDSRFGTIGDMKNLTSDNLVLIVNVQAKMIVFSLENDSIVQINDIVEQGYSFDVINKSFIYSPCKIDVANDICLFILTGNFSLIQIDLVLLDKQYTGLKIILSIDIVDDRIITGHKNGSISHFRKDNLNLIETFEGNILGLPINVVKKLDSNLSIHNLFSMTSTSFRNPNEILDILKSEIDLNNSISNYGFLNPNEIFRNFMTNEVLDILTSEIDVNNCISNCSGNGYCKLVDNKKLICECYTNFAGPACEINTLPCHLNKCRNNGSCINNFIDKTYTCQCYSDNNNRSLYFGNFCEFKIDLCENETCSNNGICQDTGNESKCKCFSKFSGVKCETASHEIKVIKSLMKTASFIAIIVLAMTFGTLIFFDLINFFNSEKTNKKNRSPPKKIHKIYKN</sequence>
<evidence type="ECO:0000256" key="3">
    <source>
        <dbReference type="ARBA" id="ARBA00023157"/>
    </source>
</evidence>
<keyword evidence="5" id="KW-0812">Transmembrane</keyword>
<organism evidence="8 9">
    <name type="scientific">Brachionus calyciflorus</name>
    <dbReference type="NCBI Taxonomy" id="104777"/>
    <lineage>
        <taxon>Eukaryota</taxon>
        <taxon>Metazoa</taxon>
        <taxon>Spiralia</taxon>
        <taxon>Gnathifera</taxon>
        <taxon>Rotifera</taxon>
        <taxon>Eurotatoria</taxon>
        <taxon>Monogononta</taxon>
        <taxon>Pseudotrocha</taxon>
        <taxon>Ploima</taxon>
        <taxon>Brachionidae</taxon>
        <taxon>Brachionus</taxon>
    </lineage>
</organism>
<evidence type="ECO:0000256" key="1">
    <source>
        <dbReference type="ARBA" id="ARBA00022536"/>
    </source>
</evidence>
<feature type="chain" id="PRO_5032981945" description="EGF-like domain-containing protein" evidence="6">
    <location>
        <begin position="22"/>
        <end position="523"/>
    </location>
</feature>
<feature type="disulfide bond" evidence="4">
    <location>
        <begin position="345"/>
        <end position="355"/>
    </location>
</feature>
<dbReference type="Gene3D" id="2.130.10.10">
    <property type="entry name" value="YVTN repeat-like/Quinoprotein amine dehydrogenase"/>
    <property type="match status" value="1"/>
</dbReference>
<evidence type="ECO:0000256" key="5">
    <source>
        <dbReference type="SAM" id="Phobius"/>
    </source>
</evidence>
<evidence type="ECO:0000256" key="2">
    <source>
        <dbReference type="ARBA" id="ARBA00022737"/>
    </source>
</evidence>
<dbReference type="Proteomes" id="UP000663879">
    <property type="component" value="Unassembled WGS sequence"/>
</dbReference>
<evidence type="ECO:0000259" key="7">
    <source>
        <dbReference type="PROSITE" id="PS50026"/>
    </source>
</evidence>
<dbReference type="PROSITE" id="PS00022">
    <property type="entry name" value="EGF_1"/>
    <property type="match status" value="2"/>
</dbReference>
<evidence type="ECO:0000256" key="6">
    <source>
        <dbReference type="SAM" id="SignalP"/>
    </source>
</evidence>
<dbReference type="InterPro" id="IPR051022">
    <property type="entry name" value="Notch_Cell-Fate_Det"/>
</dbReference>
<dbReference type="OrthoDB" id="6130531at2759"/>
<dbReference type="SMART" id="SM00181">
    <property type="entry name" value="EGF"/>
    <property type="match status" value="3"/>
</dbReference>
<feature type="disulfide bond" evidence="4">
    <location>
        <begin position="451"/>
        <end position="460"/>
    </location>
</feature>
<dbReference type="SUPFAM" id="SSF57196">
    <property type="entry name" value="EGF/Laminin"/>
    <property type="match status" value="1"/>
</dbReference>
<dbReference type="PROSITE" id="PS50026">
    <property type="entry name" value="EGF_3"/>
    <property type="match status" value="3"/>
</dbReference>
<feature type="disulfide bond" evidence="4">
    <location>
        <begin position="367"/>
        <end position="376"/>
    </location>
</feature>
<dbReference type="Gene3D" id="2.10.25.10">
    <property type="entry name" value="Laminin"/>
    <property type="match status" value="2"/>
</dbReference>
<keyword evidence="1 4" id="KW-0245">EGF-like domain</keyword>
<dbReference type="PANTHER" id="PTHR24049">
    <property type="entry name" value="CRUMBS FAMILY MEMBER"/>
    <property type="match status" value="1"/>
</dbReference>
<feature type="domain" description="EGF-like" evidence="7">
    <location>
        <begin position="425"/>
        <end position="461"/>
    </location>
</feature>